<evidence type="ECO:0000313" key="2">
    <source>
        <dbReference type="Proteomes" id="UP000012043"/>
    </source>
</evidence>
<comment type="caution">
    <text evidence="1">The sequence shown here is derived from an EMBL/GenBank/DDBJ whole genome shotgun (WGS) entry which is preliminary data.</text>
</comment>
<name>J1QN75_9ALTE</name>
<evidence type="ECO:0000313" key="1">
    <source>
        <dbReference type="EMBL" id="EJI87066.1"/>
    </source>
</evidence>
<keyword evidence="2" id="KW-1185">Reference proteome</keyword>
<accession>J1QN75</accession>
<proteinExistence type="predicted"/>
<organism evidence="1 2">
    <name type="scientific">Alishewanella aestuarii B11</name>
    <dbReference type="NCBI Taxonomy" id="1197174"/>
    <lineage>
        <taxon>Bacteria</taxon>
        <taxon>Pseudomonadati</taxon>
        <taxon>Pseudomonadota</taxon>
        <taxon>Gammaproteobacteria</taxon>
        <taxon>Alteromonadales</taxon>
        <taxon>Alteromonadaceae</taxon>
        <taxon>Alishewanella</taxon>
    </lineage>
</organism>
<dbReference type="Proteomes" id="UP000012043">
    <property type="component" value="Unassembled WGS sequence"/>
</dbReference>
<dbReference type="AlphaFoldDB" id="J1QN75"/>
<reference evidence="1 2" key="1">
    <citation type="journal article" date="2012" name="J. Bacteriol.">
        <title>Genome Sequence of Pectin-Degrading Alishewanella aestuarii Strain B11T, Isolated from Tidal Flat Sediment.</title>
        <authorList>
            <person name="Jung J."/>
            <person name="Choi S."/>
            <person name="Chun J."/>
            <person name="Park W."/>
        </authorList>
    </citation>
    <scope>NUCLEOTIDE SEQUENCE [LARGE SCALE GENOMIC DNA]</scope>
    <source>
        <strain evidence="1 2">B11</strain>
    </source>
</reference>
<protein>
    <submittedName>
        <fullName evidence="1">Uncharacterized protein</fullName>
    </submittedName>
</protein>
<gene>
    <name evidence="1" type="ORF">AEST_01070</name>
</gene>
<dbReference type="EMBL" id="ALAB01000001">
    <property type="protein sequence ID" value="EJI87066.1"/>
    <property type="molecule type" value="Genomic_DNA"/>
</dbReference>
<sequence>MILNLQWTSSKMLMTPKDGKLEAFAPVVANILRNWIAA</sequence>